<dbReference type="EMBL" id="LAZR01000019">
    <property type="protein sequence ID" value="KKO05285.1"/>
    <property type="molecule type" value="Genomic_DNA"/>
</dbReference>
<dbReference type="SUPFAM" id="SSF49742">
    <property type="entry name" value="PHM/PNGase F"/>
    <property type="match status" value="2"/>
</dbReference>
<reference evidence="2" key="1">
    <citation type="journal article" date="2015" name="Nature">
        <title>Complex archaea that bridge the gap between prokaryotes and eukaryotes.</title>
        <authorList>
            <person name="Spang A."/>
            <person name="Saw J.H."/>
            <person name="Jorgensen S.L."/>
            <person name="Zaremba-Niedzwiedzka K."/>
            <person name="Martijn J."/>
            <person name="Lind A.E."/>
            <person name="van Eijk R."/>
            <person name="Schleper C."/>
            <person name="Guy L."/>
            <person name="Ettema T.J."/>
        </authorList>
    </citation>
    <scope>NUCLEOTIDE SEQUENCE</scope>
</reference>
<organism evidence="2">
    <name type="scientific">marine sediment metagenome</name>
    <dbReference type="NCBI Taxonomy" id="412755"/>
    <lineage>
        <taxon>unclassified sequences</taxon>
        <taxon>metagenomes</taxon>
        <taxon>ecological metagenomes</taxon>
    </lineage>
</organism>
<dbReference type="Gene3D" id="2.60.120.230">
    <property type="match status" value="1"/>
</dbReference>
<evidence type="ECO:0008006" key="3">
    <source>
        <dbReference type="Google" id="ProtNLM"/>
    </source>
</evidence>
<protein>
    <recommendedName>
        <fullName evidence="3">Cytochrome c domain-containing protein</fullName>
    </recommendedName>
</protein>
<evidence type="ECO:0000313" key="2">
    <source>
        <dbReference type="EMBL" id="KKO05285.1"/>
    </source>
</evidence>
<evidence type="ECO:0000256" key="1">
    <source>
        <dbReference type="ARBA" id="ARBA00023157"/>
    </source>
</evidence>
<accession>A0A0F9VMN1</accession>
<sequence>MISWFQNKGKTTACAALTALSLAVGAGASHAADERVGDFALLDHEGYFHHMAWYDNNKAVVFLVQGNGAQETRDALASFSELKARYEDQGLVFMMINPLGEDRAAVSADVAALGTDIPVLIDDVQAVSESIGIEHIGEAVVYDPKSFRVVYRGAVGQAFADAVASVAAGESVATQYVAARGTEVEYPERDITAVSYEKDVAPIIAENCASCHREGGIAPFALNSHAMLQGWSPMIREVLMTKRMPPGQIDPHINEFRNSYVVPFEDQRKVLDWIAAGSKKDGSTDPLAMIEWPPTEWAFGEPDYVIEVPKQSVPATGVLDYRYEFIPINLPDGKDRYVKASQYMPGDRTVLHHTLNALFAPGERPSGSGFVGTPDPNLAYITPYIPGAAPYTEEPNTGGLLQDGSTIAIQLHYTTTGRETEDASRIGVWFYDEDEIPEERMTGECACIFTPTWTTIPAYDPNFEMQAQIEIPEDAYLHSFLPHMHFRGKYMRFDAHLPDGTVKPLINIANYNYNWQMEYKLEEPMLVPAGTRVVATGAFDNSEQNKANPDASRDVPWGDQSWDEMFFGQVYYKLVDQSRYAVTENAPADSNLVSAAQ</sequence>
<gene>
    <name evidence="2" type="ORF">LCGC14_0075560</name>
</gene>
<dbReference type="InterPro" id="IPR014784">
    <property type="entry name" value="Cu2_ascorb_mOase-like_C"/>
</dbReference>
<name>A0A0F9VMN1_9ZZZZ</name>
<dbReference type="GO" id="GO:0016715">
    <property type="term" value="F:oxidoreductase activity, acting on paired donors, with incorporation or reduction of molecular oxygen, reduced ascorbate as one donor, and incorporation of one atom of oxygen"/>
    <property type="evidence" value="ECO:0007669"/>
    <property type="project" value="InterPro"/>
</dbReference>
<dbReference type="SUPFAM" id="SSF52833">
    <property type="entry name" value="Thioredoxin-like"/>
    <property type="match status" value="1"/>
</dbReference>
<dbReference type="InterPro" id="IPR008977">
    <property type="entry name" value="PHM/PNGase_F_dom_sf"/>
</dbReference>
<proteinExistence type="predicted"/>
<comment type="caution">
    <text evidence="2">The sequence shown here is derived from an EMBL/GenBank/DDBJ whole genome shotgun (WGS) entry which is preliminary data.</text>
</comment>
<dbReference type="InterPro" id="IPR036249">
    <property type="entry name" value="Thioredoxin-like_sf"/>
</dbReference>
<dbReference type="AlphaFoldDB" id="A0A0F9VMN1"/>
<dbReference type="Gene3D" id="3.40.30.10">
    <property type="entry name" value="Glutaredoxin"/>
    <property type="match status" value="1"/>
</dbReference>
<keyword evidence="1" id="KW-1015">Disulfide bond</keyword>